<evidence type="ECO:0000313" key="3">
    <source>
        <dbReference type="EMBL" id="MFD0688135.1"/>
    </source>
</evidence>
<protein>
    <submittedName>
        <fullName evidence="3">Luciferase family protein</fullName>
    </submittedName>
</protein>
<feature type="region of interest" description="Disordered" evidence="1">
    <location>
        <begin position="109"/>
        <end position="144"/>
    </location>
</feature>
<accession>A0ABW2XQV6</accession>
<dbReference type="EMBL" id="JBHTGP010000013">
    <property type="protein sequence ID" value="MFD0688135.1"/>
    <property type="molecule type" value="Genomic_DNA"/>
</dbReference>
<evidence type="ECO:0000313" key="4">
    <source>
        <dbReference type="Proteomes" id="UP001597063"/>
    </source>
</evidence>
<dbReference type="Proteomes" id="UP001597063">
    <property type="component" value="Unassembled WGS sequence"/>
</dbReference>
<organism evidence="3 4">
    <name type="scientific">Actinomadura fibrosa</name>
    <dbReference type="NCBI Taxonomy" id="111802"/>
    <lineage>
        <taxon>Bacteria</taxon>
        <taxon>Bacillati</taxon>
        <taxon>Actinomycetota</taxon>
        <taxon>Actinomycetes</taxon>
        <taxon>Streptosporangiales</taxon>
        <taxon>Thermomonosporaceae</taxon>
        <taxon>Actinomadura</taxon>
    </lineage>
</organism>
<feature type="domain" description="Luciferase" evidence="2">
    <location>
        <begin position="44"/>
        <end position="105"/>
    </location>
</feature>
<comment type="caution">
    <text evidence="3">The sequence shown here is derived from an EMBL/GenBank/DDBJ whole genome shotgun (WGS) entry which is preliminary data.</text>
</comment>
<name>A0ABW2XQV6_9ACTN</name>
<sequence length="144" mass="15982">MRRGCRPRSVSYAALAVERFRNWPLAVRRADCGPGRALTLAGIQIVHLHQDDLAEVLLTERVIGRLSPALTSSGRVDILPDTPWVQVHLDTDGDLFLLQSLVSLAIQTNDPTTPTHRRPNTPCPYLRPTHVPAPPRPFSQSARL</sequence>
<evidence type="ECO:0000256" key="1">
    <source>
        <dbReference type="SAM" id="MobiDB-lite"/>
    </source>
</evidence>
<keyword evidence="4" id="KW-1185">Reference proteome</keyword>
<proteinExistence type="predicted"/>
<dbReference type="RefSeq" id="WP_378323965.1">
    <property type="nucleotide sequence ID" value="NZ_JBHTGP010000013.1"/>
</dbReference>
<dbReference type="InterPro" id="IPR040841">
    <property type="entry name" value="Luciferase_dom"/>
</dbReference>
<evidence type="ECO:0000259" key="2">
    <source>
        <dbReference type="Pfam" id="PF17648"/>
    </source>
</evidence>
<gene>
    <name evidence="3" type="ORF">ACFQZM_26830</name>
</gene>
<dbReference type="Pfam" id="PF17648">
    <property type="entry name" value="Luciferase"/>
    <property type="match status" value="1"/>
</dbReference>
<reference evidence="4" key="1">
    <citation type="journal article" date="2019" name="Int. J. Syst. Evol. Microbiol.">
        <title>The Global Catalogue of Microorganisms (GCM) 10K type strain sequencing project: providing services to taxonomists for standard genome sequencing and annotation.</title>
        <authorList>
            <consortium name="The Broad Institute Genomics Platform"/>
            <consortium name="The Broad Institute Genome Sequencing Center for Infectious Disease"/>
            <person name="Wu L."/>
            <person name="Ma J."/>
        </authorList>
    </citation>
    <scope>NUCLEOTIDE SEQUENCE [LARGE SCALE GENOMIC DNA]</scope>
    <source>
        <strain evidence="4">JCM 9371</strain>
    </source>
</reference>